<dbReference type="AlphaFoldDB" id="A0A5B0RAF3"/>
<dbReference type="EMBL" id="VDEP01000237">
    <property type="protein sequence ID" value="KAA1121794.1"/>
    <property type="molecule type" value="Genomic_DNA"/>
</dbReference>
<dbReference type="Proteomes" id="UP000325313">
    <property type="component" value="Unassembled WGS sequence"/>
</dbReference>
<accession>A0A5B0RAF3</accession>
<protein>
    <submittedName>
        <fullName evidence="1">Uncharacterized protein</fullName>
    </submittedName>
</protein>
<name>A0A5B0RAF3_PUCGR</name>
<reference evidence="1 2" key="1">
    <citation type="submission" date="2019-05" db="EMBL/GenBank/DDBJ databases">
        <title>Emergence of the Ug99 lineage of the wheat stem rust pathogen through somatic hybridization.</title>
        <authorList>
            <person name="Li F."/>
            <person name="Upadhyaya N.M."/>
            <person name="Sperschneider J."/>
            <person name="Matny O."/>
            <person name="Nguyen-Phuc H."/>
            <person name="Mago R."/>
            <person name="Raley C."/>
            <person name="Miller M.E."/>
            <person name="Silverstein K.A.T."/>
            <person name="Henningsen E."/>
            <person name="Hirsch C.D."/>
            <person name="Visser B."/>
            <person name="Pretorius Z.A."/>
            <person name="Steffenson B.J."/>
            <person name="Schwessinger B."/>
            <person name="Dodds P.N."/>
            <person name="Figueroa M."/>
        </authorList>
    </citation>
    <scope>NUCLEOTIDE SEQUENCE [LARGE SCALE GENOMIC DNA]</scope>
    <source>
        <strain evidence="1 2">Ug99</strain>
    </source>
</reference>
<sequence length="160" mass="17910">MSEAPLAIRSYPGAGRELVFSPAIACDRSGHWRAGFQTAVDLPTAAVTGRGGMTAARCVLLGCERAHLLNVCGRAKPDVRKGSSLQRLTPTRRWTFYGTRRWAMVTRAERPVQRRSKNTVNLTFDCTQGVWYVYLLKVPGDYLCLKESATFCMYSFRPPM</sequence>
<organism evidence="1 2">
    <name type="scientific">Puccinia graminis f. sp. tritici</name>
    <dbReference type="NCBI Taxonomy" id="56615"/>
    <lineage>
        <taxon>Eukaryota</taxon>
        <taxon>Fungi</taxon>
        <taxon>Dikarya</taxon>
        <taxon>Basidiomycota</taxon>
        <taxon>Pucciniomycotina</taxon>
        <taxon>Pucciniomycetes</taxon>
        <taxon>Pucciniales</taxon>
        <taxon>Pucciniaceae</taxon>
        <taxon>Puccinia</taxon>
    </lineage>
</organism>
<comment type="caution">
    <text evidence="1">The sequence shown here is derived from an EMBL/GenBank/DDBJ whole genome shotgun (WGS) entry which is preliminary data.</text>
</comment>
<gene>
    <name evidence="1" type="ORF">PGTUg99_030195</name>
</gene>
<evidence type="ECO:0000313" key="2">
    <source>
        <dbReference type="Proteomes" id="UP000325313"/>
    </source>
</evidence>
<proteinExistence type="predicted"/>
<evidence type="ECO:0000313" key="1">
    <source>
        <dbReference type="EMBL" id="KAA1121794.1"/>
    </source>
</evidence>